<keyword evidence="1" id="KW-1133">Transmembrane helix</keyword>
<keyword evidence="3" id="KW-1185">Reference proteome</keyword>
<protein>
    <submittedName>
        <fullName evidence="2">Uncharacterized protein</fullName>
    </submittedName>
</protein>
<dbReference type="EMBL" id="JAVDXX010000001">
    <property type="protein sequence ID" value="MDR7293446.1"/>
    <property type="molecule type" value="Genomic_DNA"/>
</dbReference>
<feature type="transmembrane region" description="Helical" evidence="1">
    <location>
        <begin position="44"/>
        <end position="65"/>
    </location>
</feature>
<accession>A0ABU1Z0A6</accession>
<organism evidence="2 3">
    <name type="scientific">Pseudoglutamicibacter albus</name>
    <dbReference type="NCBI Taxonomy" id="98671"/>
    <lineage>
        <taxon>Bacteria</taxon>
        <taxon>Bacillati</taxon>
        <taxon>Actinomycetota</taxon>
        <taxon>Actinomycetes</taxon>
        <taxon>Micrococcales</taxon>
        <taxon>Micrococcaceae</taxon>
        <taxon>Pseudoglutamicibacter</taxon>
    </lineage>
</organism>
<sequence length="142" mass="16618">MSAEDNLLCVGMIIGAVLYWIHYVKVVRNPKNQSWYDSRWSPGSYYLFPYITLMLASISATALLIQLDIPKVVGYWLVKLTVFGVFVCVAIALLGLAGVPLPYPIVPKWLVKRRREERAKIKSWLKEDIQRLRERRRLRRRK</sequence>
<keyword evidence="1" id="KW-0472">Membrane</keyword>
<dbReference type="RefSeq" id="WP_310246399.1">
    <property type="nucleotide sequence ID" value="NZ_JAVDXX010000001.1"/>
</dbReference>
<reference evidence="2" key="1">
    <citation type="submission" date="2023-07" db="EMBL/GenBank/DDBJ databases">
        <title>Sequencing the genomes of 1000 actinobacteria strains.</title>
        <authorList>
            <person name="Klenk H.-P."/>
        </authorList>
    </citation>
    <scope>NUCLEOTIDE SEQUENCE</scope>
    <source>
        <strain evidence="2">DSM 13068</strain>
    </source>
</reference>
<feature type="transmembrane region" description="Helical" evidence="1">
    <location>
        <begin position="77"/>
        <end position="99"/>
    </location>
</feature>
<name>A0ABU1Z0A6_9MICC</name>
<evidence type="ECO:0000313" key="3">
    <source>
        <dbReference type="Proteomes" id="UP001180715"/>
    </source>
</evidence>
<keyword evidence="1" id="KW-0812">Transmembrane</keyword>
<proteinExistence type="predicted"/>
<gene>
    <name evidence="2" type="ORF">J2S67_000714</name>
</gene>
<feature type="transmembrane region" description="Helical" evidence="1">
    <location>
        <begin position="7"/>
        <end position="24"/>
    </location>
</feature>
<dbReference type="Proteomes" id="UP001180715">
    <property type="component" value="Unassembled WGS sequence"/>
</dbReference>
<evidence type="ECO:0000313" key="2">
    <source>
        <dbReference type="EMBL" id="MDR7293446.1"/>
    </source>
</evidence>
<evidence type="ECO:0000256" key="1">
    <source>
        <dbReference type="SAM" id="Phobius"/>
    </source>
</evidence>
<comment type="caution">
    <text evidence="2">The sequence shown here is derived from an EMBL/GenBank/DDBJ whole genome shotgun (WGS) entry which is preliminary data.</text>
</comment>